<proteinExistence type="predicted"/>
<feature type="region of interest" description="Disordered" evidence="2">
    <location>
        <begin position="84"/>
        <end position="110"/>
    </location>
</feature>
<dbReference type="Gene3D" id="4.10.240.10">
    <property type="entry name" value="Zn(2)-C6 fungal-type DNA-binding domain"/>
    <property type="match status" value="1"/>
</dbReference>
<keyword evidence="1" id="KW-0539">Nucleus</keyword>
<comment type="caution">
    <text evidence="3">The sequence shown here is derived from an EMBL/GenBank/DDBJ whole genome shotgun (WGS) entry which is preliminary data.</text>
</comment>
<dbReference type="InterPro" id="IPR036864">
    <property type="entry name" value="Zn2-C6_fun-type_DNA-bd_sf"/>
</dbReference>
<feature type="compositionally biased region" description="Low complexity" evidence="2">
    <location>
        <begin position="94"/>
        <end position="107"/>
    </location>
</feature>
<dbReference type="InterPro" id="IPR021858">
    <property type="entry name" value="Fun_TF"/>
</dbReference>
<sequence>MPLSVRRAHTKSRNGCSDCKRRKVKVVIPWPMRLNLWRPPFLLLVQCDETYPSCNHCNRRGIPCSLSASKGPARALSNRLRATAAVADRRDRSTGSTTSPASAPPTSSHDDLEVAGLDIFSRSNQPVPSIAETWGYGLELMHHFSTSTAETLGVRPEIRQLWRVGIPELAYDSPFLMHIILATAASHKAYLLPAQRDRYANLAIYHQTAGIEGFRSALADLDAHDWRAVFCFSSMFVLSLGSAPTQRVPTATPPELDCFVFVRGVRAVLSELEPRTDGTFLGLLGKGVYVEDKDMDNKFEYTLASRHSTLPPGQLQAFEDMSTFFEQHLPPERLIGYQKSVKELRRSAYCIARAGANFEMGLSTVAAYLIPEDVMKDILTLDPFAVVLLAQFCVFFRLHETRFWVLSGLSKRLFNLIEGRVATLPAHLAAISWARTQVFEFWEPPS</sequence>
<dbReference type="Proteomes" id="UP000770015">
    <property type="component" value="Unassembled WGS sequence"/>
</dbReference>
<dbReference type="InterPro" id="IPR001138">
    <property type="entry name" value="Zn2Cys6_DnaBD"/>
</dbReference>
<dbReference type="PANTHER" id="PTHR47784:SF5">
    <property type="entry name" value="STEROL UPTAKE CONTROL PROTEIN 2"/>
    <property type="match status" value="1"/>
</dbReference>
<dbReference type="InterPro" id="IPR053157">
    <property type="entry name" value="Sterol_Uptake_Regulator"/>
</dbReference>
<dbReference type="OrthoDB" id="5295362at2759"/>
<evidence type="ECO:0008006" key="5">
    <source>
        <dbReference type="Google" id="ProtNLM"/>
    </source>
</evidence>
<dbReference type="GO" id="GO:0001228">
    <property type="term" value="F:DNA-binding transcription activator activity, RNA polymerase II-specific"/>
    <property type="evidence" value="ECO:0007669"/>
    <property type="project" value="TreeGrafter"/>
</dbReference>
<reference evidence="3" key="1">
    <citation type="journal article" date="2021" name="Nat. Commun.">
        <title>Genetic determinants of endophytism in the Arabidopsis root mycobiome.</title>
        <authorList>
            <person name="Mesny F."/>
            <person name="Miyauchi S."/>
            <person name="Thiergart T."/>
            <person name="Pickel B."/>
            <person name="Atanasova L."/>
            <person name="Karlsson M."/>
            <person name="Huettel B."/>
            <person name="Barry K.W."/>
            <person name="Haridas S."/>
            <person name="Chen C."/>
            <person name="Bauer D."/>
            <person name="Andreopoulos W."/>
            <person name="Pangilinan J."/>
            <person name="LaButti K."/>
            <person name="Riley R."/>
            <person name="Lipzen A."/>
            <person name="Clum A."/>
            <person name="Drula E."/>
            <person name="Henrissat B."/>
            <person name="Kohler A."/>
            <person name="Grigoriev I.V."/>
            <person name="Martin F.M."/>
            <person name="Hacquard S."/>
        </authorList>
    </citation>
    <scope>NUCLEOTIDE SEQUENCE</scope>
    <source>
        <strain evidence="3">MPI-SDFR-AT-0117</strain>
    </source>
</reference>
<accession>A0A9P8V017</accession>
<dbReference type="CDD" id="cd00067">
    <property type="entry name" value="GAL4"/>
    <property type="match status" value="1"/>
</dbReference>
<organism evidence="3 4">
    <name type="scientific">Plectosphaerella plurivora</name>
    <dbReference type="NCBI Taxonomy" id="936078"/>
    <lineage>
        <taxon>Eukaryota</taxon>
        <taxon>Fungi</taxon>
        <taxon>Dikarya</taxon>
        <taxon>Ascomycota</taxon>
        <taxon>Pezizomycotina</taxon>
        <taxon>Sordariomycetes</taxon>
        <taxon>Hypocreomycetidae</taxon>
        <taxon>Glomerellales</taxon>
        <taxon>Plectosphaerellaceae</taxon>
        <taxon>Plectosphaerella</taxon>
    </lineage>
</organism>
<gene>
    <name evidence="3" type="ORF">F5X68DRAFT_144965</name>
</gene>
<protein>
    <recommendedName>
        <fullName evidence="5">Zn(2)-C6 fungal-type domain-containing protein</fullName>
    </recommendedName>
</protein>
<dbReference type="AlphaFoldDB" id="A0A9P8V017"/>
<dbReference type="GO" id="GO:0008270">
    <property type="term" value="F:zinc ion binding"/>
    <property type="evidence" value="ECO:0007669"/>
    <property type="project" value="InterPro"/>
</dbReference>
<evidence type="ECO:0000313" key="3">
    <source>
        <dbReference type="EMBL" id="KAH6662431.1"/>
    </source>
</evidence>
<evidence type="ECO:0000256" key="2">
    <source>
        <dbReference type="SAM" id="MobiDB-lite"/>
    </source>
</evidence>
<evidence type="ECO:0000256" key="1">
    <source>
        <dbReference type="ARBA" id="ARBA00023242"/>
    </source>
</evidence>
<name>A0A9P8V017_9PEZI</name>
<dbReference type="Pfam" id="PF11951">
    <property type="entry name" value="Fungal_trans_2"/>
    <property type="match status" value="1"/>
</dbReference>
<keyword evidence="4" id="KW-1185">Reference proteome</keyword>
<dbReference type="EMBL" id="JAGSXJ010000046">
    <property type="protein sequence ID" value="KAH6662431.1"/>
    <property type="molecule type" value="Genomic_DNA"/>
</dbReference>
<dbReference type="PANTHER" id="PTHR47784">
    <property type="entry name" value="STEROL UPTAKE CONTROL PROTEIN 2"/>
    <property type="match status" value="1"/>
</dbReference>
<evidence type="ECO:0000313" key="4">
    <source>
        <dbReference type="Proteomes" id="UP000770015"/>
    </source>
</evidence>